<name>A0A6B0UBA0_IXORI</name>
<accession>A0A6B0UBA0</accession>
<evidence type="ECO:0000313" key="2">
    <source>
        <dbReference type="EMBL" id="MXU85905.1"/>
    </source>
</evidence>
<sequence>MLMQMMRLIGLCCDQPLVFPTTRSCPLPVVVYLKGLGVCSAKVPRGVTTAVMRRLFVTLMVVSLCVFCRFRIFFYSHVEYKVESLVSA</sequence>
<feature type="transmembrane region" description="Helical" evidence="1">
    <location>
        <begin position="55"/>
        <end position="74"/>
    </location>
</feature>
<keyword evidence="1" id="KW-0472">Membrane</keyword>
<organism evidence="2">
    <name type="scientific">Ixodes ricinus</name>
    <name type="common">Common tick</name>
    <name type="synonym">Acarus ricinus</name>
    <dbReference type="NCBI Taxonomy" id="34613"/>
    <lineage>
        <taxon>Eukaryota</taxon>
        <taxon>Metazoa</taxon>
        <taxon>Ecdysozoa</taxon>
        <taxon>Arthropoda</taxon>
        <taxon>Chelicerata</taxon>
        <taxon>Arachnida</taxon>
        <taxon>Acari</taxon>
        <taxon>Parasitiformes</taxon>
        <taxon>Ixodida</taxon>
        <taxon>Ixodoidea</taxon>
        <taxon>Ixodidae</taxon>
        <taxon>Ixodinae</taxon>
        <taxon>Ixodes</taxon>
    </lineage>
</organism>
<keyword evidence="1" id="KW-0812">Transmembrane</keyword>
<dbReference type="AlphaFoldDB" id="A0A6B0UBA0"/>
<reference evidence="2" key="1">
    <citation type="submission" date="2019-12" db="EMBL/GenBank/DDBJ databases">
        <title>An insight into the sialome of adult female Ixodes ricinus ticks feeding for 6 days.</title>
        <authorList>
            <person name="Perner J."/>
            <person name="Ribeiro J.M.C."/>
        </authorList>
    </citation>
    <scope>NUCLEOTIDE SEQUENCE</scope>
    <source>
        <strain evidence="2">Semi-engorged</strain>
        <tissue evidence="2">Salivary glands</tissue>
    </source>
</reference>
<dbReference type="EMBL" id="GIFC01003822">
    <property type="protein sequence ID" value="MXU85905.1"/>
    <property type="molecule type" value="Transcribed_RNA"/>
</dbReference>
<protein>
    <submittedName>
        <fullName evidence="2">Uncharacterized protein</fullName>
    </submittedName>
</protein>
<proteinExistence type="predicted"/>
<keyword evidence="1" id="KW-1133">Transmembrane helix</keyword>
<evidence type="ECO:0000256" key="1">
    <source>
        <dbReference type="SAM" id="Phobius"/>
    </source>
</evidence>